<dbReference type="OrthoDB" id="9820476at2"/>
<feature type="transmembrane region" description="Helical" evidence="1">
    <location>
        <begin position="247"/>
        <end position="266"/>
    </location>
</feature>
<sequence length="711" mass="82340">MATIIIFSLLTFIWPVIMTITLGKKKIIQYIVGVFITFFLVINTSESLLRNSIGNGYSLPALFSILIIISLIPMFYFGYKRKCWTKQNLKESFGWLWTLYLIILSATIIRLFINHINSDTIAYARNSIYIREGTLGQHGLEFWYKTPTYYHVAALIDNPVDFFTIYGEVLQVILFSIALNLIVRNIPNKTGVVLAFVSVLVGMASVYALSLKTSGMNWTAVSIALLFILASRKNIVLLLLIPFSMSVFSFSPMLILPLSVIFIIILKRWTLKELIFSIMILGSLGIFMVMNMMNVNYKLFTIFTVMFFSNVAVYFILKKDILIKVPNKEIENPLYRTKLTKLKKFSEWKHFQRSLYIFAVSLFLFSELIMILYIVDVLHFAKIVGAKETTLMLSIPIAIFIFGIDAIRNKKLSYQFGWTIAMVFVMVLYAIVQLVPGVLPYLVDRVSLPYSMAIILVCLLRVVEMEKKKAVESIFMIGSATTLSICNVAMITGALMPSTIYSPPSTNVEMNYRFVTKQERKDILDNMQKHDVIYSDIAISTIREVWDEHAFFDNSMRKMFFPEMRDRLAGISEKNWNSILVYNSKYVKNPKYWDFEKDDLNEAGEIEFKKDVENKILVKKEIEYYALANSIDILKYGETSSILKDTGVDKNNTWWDIWDKQHISNKNKDSKNINVFMFRRKKYADLVAEHYKNKYKIERKTTGSMYIVRLK</sequence>
<organism evidence="2 3">
    <name type="scientific">Mycoplasma todarodis</name>
    <dbReference type="NCBI Taxonomy" id="1937191"/>
    <lineage>
        <taxon>Bacteria</taxon>
        <taxon>Bacillati</taxon>
        <taxon>Mycoplasmatota</taxon>
        <taxon>Mollicutes</taxon>
        <taxon>Mycoplasmataceae</taxon>
        <taxon>Mycoplasma</taxon>
    </lineage>
</organism>
<name>A0A4R0XM97_9MOLU</name>
<dbReference type="RefSeq" id="WP_131613148.1">
    <property type="nucleotide sequence ID" value="NZ_PSZP01000003.1"/>
</dbReference>
<feature type="transmembrane region" description="Helical" evidence="1">
    <location>
        <begin position="57"/>
        <end position="79"/>
    </location>
</feature>
<feature type="transmembrane region" description="Helical" evidence="1">
    <location>
        <begin position="273"/>
        <end position="293"/>
    </location>
</feature>
<feature type="transmembrane region" description="Helical" evidence="1">
    <location>
        <begin position="354"/>
        <end position="374"/>
    </location>
</feature>
<evidence type="ECO:0000256" key="1">
    <source>
        <dbReference type="SAM" id="Phobius"/>
    </source>
</evidence>
<evidence type="ECO:0000313" key="3">
    <source>
        <dbReference type="Proteomes" id="UP000291072"/>
    </source>
</evidence>
<accession>A0A4R0XM97</accession>
<protein>
    <submittedName>
        <fullName evidence="2">Uncharacterized protein</fullName>
    </submittedName>
</protein>
<comment type="caution">
    <text evidence="2">The sequence shown here is derived from an EMBL/GenBank/DDBJ whole genome shotgun (WGS) entry which is preliminary data.</text>
</comment>
<dbReference type="AlphaFoldDB" id="A0A4R0XM97"/>
<keyword evidence="1" id="KW-1133">Transmembrane helix</keyword>
<evidence type="ECO:0000313" key="2">
    <source>
        <dbReference type="EMBL" id="TCG11827.1"/>
    </source>
</evidence>
<feature type="transmembrane region" description="Helical" evidence="1">
    <location>
        <begin position="475"/>
        <end position="496"/>
    </location>
</feature>
<feature type="transmembrane region" description="Helical" evidence="1">
    <location>
        <begin position="447"/>
        <end position="463"/>
    </location>
</feature>
<dbReference type="EMBL" id="PSZP01000003">
    <property type="protein sequence ID" value="TCG11827.1"/>
    <property type="molecule type" value="Genomic_DNA"/>
</dbReference>
<feature type="transmembrane region" description="Helical" evidence="1">
    <location>
        <begin position="380"/>
        <end position="404"/>
    </location>
</feature>
<feature type="transmembrane region" description="Helical" evidence="1">
    <location>
        <begin position="28"/>
        <end position="45"/>
    </location>
</feature>
<dbReference type="Proteomes" id="UP000291072">
    <property type="component" value="Unassembled WGS sequence"/>
</dbReference>
<feature type="transmembrane region" description="Helical" evidence="1">
    <location>
        <begin position="416"/>
        <end position="435"/>
    </location>
</feature>
<feature type="transmembrane region" description="Helical" evidence="1">
    <location>
        <begin position="165"/>
        <end position="186"/>
    </location>
</feature>
<proteinExistence type="predicted"/>
<gene>
    <name evidence="2" type="ORF">C4B25_00720</name>
</gene>
<reference evidence="2 3" key="1">
    <citation type="submission" date="2018-02" db="EMBL/GenBank/DDBJ databases">
        <title>Mycoplasma marinum and Mycoplasma todarodis sp. nov., moderately halophilic and psychrotolerant mycoplasmas isolated from cephalopods.</title>
        <authorList>
            <person name="Viver T."/>
        </authorList>
    </citation>
    <scope>NUCLEOTIDE SEQUENCE [LARGE SCALE GENOMIC DNA]</scope>
    <source>
        <strain evidence="2 3">5H</strain>
    </source>
</reference>
<feature type="transmembrane region" description="Helical" evidence="1">
    <location>
        <begin position="299"/>
        <end position="317"/>
    </location>
</feature>
<feature type="transmembrane region" description="Helical" evidence="1">
    <location>
        <begin position="192"/>
        <end position="211"/>
    </location>
</feature>
<keyword evidence="1" id="KW-0812">Transmembrane</keyword>
<keyword evidence="3" id="KW-1185">Reference proteome</keyword>
<feature type="transmembrane region" description="Helical" evidence="1">
    <location>
        <begin position="94"/>
        <end position="113"/>
    </location>
</feature>
<keyword evidence="1" id="KW-0472">Membrane</keyword>